<organism evidence="3 4">
    <name type="scientific">Carpinus fangiana</name>
    <dbReference type="NCBI Taxonomy" id="176857"/>
    <lineage>
        <taxon>Eukaryota</taxon>
        <taxon>Viridiplantae</taxon>
        <taxon>Streptophyta</taxon>
        <taxon>Embryophyta</taxon>
        <taxon>Tracheophyta</taxon>
        <taxon>Spermatophyta</taxon>
        <taxon>Magnoliopsida</taxon>
        <taxon>eudicotyledons</taxon>
        <taxon>Gunneridae</taxon>
        <taxon>Pentapetalae</taxon>
        <taxon>rosids</taxon>
        <taxon>fabids</taxon>
        <taxon>Fagales</taxon>
        <taxon>Betulaceae</taxon>
        <taxon>Carpinus</taxon>
    </lineage>
</organism>
<keyword evidence="2" id="KW-0812">Transmembrane</keyword>
<dbReference type="SMART" id="SM00248">
    <property type="entry name" value="ANK"/>
    <property type="match status" value="4"/>
</dbReference>
<gene>
    <name evidence="3" type="ORF">FH972_014687</name>
</gene>
<feature type="repeat" description="ANK" evidence="1">
    <location>
        <begin position="131"/>
        <end position="163"/>
    </location>
</feature>
<dbReference type="InterPro" id="IPR036770">
    <property type="entry name" value="Ankyrin_rpt-contain_sf"/>
</dbReference>
<keyword evidence="2" id="KW-1133">Transmembrane helix</keyword>
<name>A0A5N6RE33_9ROSI</name>
<dbReference type="EMBL" id="CM017326">
    <property type="protein sequence ID" value="KAE8076011.1"/>
    <property type="molecule type" value="Genomic_DNA"/>
</dbReference>
<feature type="repeat" description="ANK" evidence="1">
    <location>
        <begin position="51"/>
        <end position="72"/>
    </location>
</feature>
<accession>A0A5N6RE33</accession>
<dbReference type="SUPFAM" id="SSF48403">
    <property type="entry name" value="Ankyrin repeat"/>
    <property type="match status" value="1"/>
</dbReference>
<feature type="transmembrane region" description="Helical" evidence="2">
    <location>
        <begin position="294"/>
        <end position="314"/>
    </location>
</feature>
<evidence type="ECO:0000313" key="3">
    <source>
        <dbReference type="EMBL" id="KAE8076011.1"/>
    </source>
</evidence>
<feature type="repeat" description="ANK" evidence="1">
    <location>
        <begin position="17"/>
        <end position="44"/>
    </location>
</feature>
<dbReference type="Pfam" id="PF13857">
    <property type="entry name" value="Ank_5"/>
    <property type="match status" value="1"/>
</dbReference>
<sequence length="340" mass="38628">MEIMRLKPSFARKLNQDGFTPIHLAMQNGETRVVLRLLDVDNDLVRIQGREGITPLHFAAQRGDLDLLVAFLRVCPDSIEDVTVQRETVLHIALTNGNFDAFQLLLGWLRRAWFKDAFSLGRKLLNWQDEEGNTVLHIAISRDQSQIVGWLTKFPLDINIENRSGFTAFEILENEANLVNEAPMRRMLCCARARRPWGLRRPLADYLRSPVGIDERVYVYFIRQRSRITTEMRAALLVVVVLLITISFQTVLKPPAGILLDNTATSNRTAPTNVKRQPQYLTTTLFMLENSLKLLMFFTAAFFFAAISAILYLLPFGHFVLAGPICRNTCQGFCSKIGAT</sequence>
<dbReference type="PANTHER" id="PTHR24128">
    <property type="entry name" value="HOMEOBOX PROTEIN WARIAI"/>
    <property type="match status" value="1"/>
</dbReference>
<reference evidence="3 4" key="1">
    <citation type="submission" date="2019-06" db="EMBL/GenBank/DDBJ databases">
        <title>A chromosomal-level reference genome of Carpinus fangiana (Coryloideae, Betulaceae).</title>
        <authorList>
            <person name="Yang X."/>
            <person name="Wang Z."/>
            <person name="Zhang L."/>
            <person name="Hao G."/>
            <person name="Liu J."/>
            <person name="Yang Y."/>
        </authorList>
    </citation>
    <scope>NUCLEOTIDE SEQUENCE [LARGE SCALE GENOMIC DNA]</scope>
    <source>
        <strain evidence="3">Cfa_2016G</strain>
        <tissue evidence="3">Leaf</tissue>
    </source>
</reference>
<keyword evidence="4" id="KW-1185">Reference proteome</keyword>
<keyword evidence="1" id="KW-0040">ANK repeat</keyword>
<evidence type="ECO:0000256" key="2">
    <source>
        <dbReference type="SAM" id="Phobius"/>
    </source>
</evidence>
<dbReference type="OrthoDB" id="194358at2759"/>
<dbReference type="InterPro" id="IPR002110">
    <property type="entry name" value="Ankyrin_rpt"/>
</dbReference>
<dbReference type="PANTHER" id="PTHR24128:SF24">
    <property type="entry name" value="ANKYRIN REPEAT PROTEIN"/>
    <property type="match status" value="1"/>
</dbReference>
<keyword evidence="2" id="KW-0472">Membrane</keyword>
<feature type="transmembrane region" description="Helical" evidence="2">
    <location>
        <begin position="234"/>
        <end position="252"/>
    </location>
</feature>
<protein>
    <submittedName>
        <fullName evidence="3">Uncharacterized protein</fullName>
    </submittedName>
</protein>
<dbReference type="AlphaFoldDB" id="A0A5N6RE33"/>
<evidence type="ECO:0000256" key="1">
    <source>
        <dbReference type="PROSITE-ProRule" id="PRU00023"/>
    </source>
</evidence>
<dbReference type="Proteomes" id="UP000327013">
    <property type="component" value="Chromosome 6"/>
</dbReference>
<dbReference type="Pfam" id="PF12796">
    <property type="entry name" value="Ank_2"/>
    <property type="match status" value="1"/>
</dbReference>
<proteinExistence type="predicted"/>
<evidence type="ECO:0000313" key="4">
    <source>
        <dbReference type="Proteomes" id="UP000327013"/>
    </source>
</evidence>
<dbReference type="Gene3D" id="1.25.40.20">
    <property type="entry name" value="Ankyrin repeat-containing domain"/>
    <property type="match status" value="1"/>
</dbReference>
<dbReference type="PROSITE" id="PS50088">
    <property type="entry name" value="ANK_REPEAT"/>
    <property type="match status" value="3"/>
</dbReference>
<dbReference type="PROSITE" id="PS50297">
    <property type="entry name" value="ANK_REP_REGION"/>
    <property type="match status" value="2"/>
</dbReference>